<evidence type="ECO:0000313" key="2">
    <source>
        <dbReference type="Proteomes" id="UP001374584"/>
    </source>
</evidence>
<comment type="caution">
    <text evidence="1">The sequence shown here is derived from an EMBL/GenBank/DDBJ whole genome shotgun (WGS) entry which is preliminary data.</text>
</comment>
<reference evidence="1 2" key="1">
    <citation type="submission" date="2024-01" db="EMBL/GenBank/DDBJ databases">
        <title>The genomes of 5 underutilized Papilionoideae crops provide insights into root nodulation and disease resistanc.</title>
        <authorList>
            <person name="Jiang F."/>
        </authorList>
    </citation>
    <scope>NUCLEOTIDE SEQUENCE [LARGE SCALE GENOMIC DNA]</scope>
    <source>
        <strain evidence="1">JINMINGXINNONG_FW02</strain>
        <tissue evidence="1">Leaves</tissue>
    </source>
</reference>
<organism evidence="1 2">
    <name type="scientific">Phaseolus coccineus</name>
    <name type="common">Scarlet runner bean</name>
    <name type="synonym">Phaseolus multiflorus</name>
    <dbReference type="NCBI Taxonomy" id="3886"/>
    <lineage>
        <taxon>Eukaryota</taxon>
        <taxon>Viridiplantae</taxon>
        <taxon>Streptophyta</taxon>
        <taxon>Embryophyta</taxon>
        <taxon>Tracheophyta</taxon>
        <taxon>Spermatophyta</taxon>
        <taxon>Magnoliopsida</taxon>
        <taxon>eudicotyledons</taxon>
        <taxon>Gunneridae</taxon>
        <taxon>Pentapetalae</taxon>
        <taxon>rosids</taxon>
        <taxon>fabids</taxon>
        <taxon>Fabales</taxon>
        <taxon>Fabaceae</taxon>
        <taxon>Papilionoideae</taxon>
        <taxon>50 kb inversion clade</taxon>
        <taxon>NPAAA clade</taxon>
        <taxon>indigoferoid/millettioid clade</taxon>
        <taxon>Phaseoleae</taxon>
        <taxon>Phaseolus</taxon>
    </lineage>
</organism>
<evidence type="ECO:0000313" key="1">
    <source>
        <dbReference type="EMBL" id="KAK7335008.1"/>
    </source>
</evidence>
<name>A0AAN9LJ45_PHACN</name>
<sequence>MNWGLGFFELQLGVRHSHAAFLGLPWIPQRRRFTLVEQIGLENEERSLVFAIEDWSVWMWDVEKREVIMVFGDKLITISDMIVIKGNGGGFGDAKGNNNVTLGEGNGSFTSLSRCLEF</sequence>
<protein>
    <submittedName>
        <fullName evidence="1">Uncharacterized protein</fullName>
    </submittedName>
</protein>
<dbReference type="EMBL" id="JAYMYR010000010">
    <property type="protein sequence ID" value="KAK7335008.1"/>
    <property type="molecule type" value="Genomic_DNA"/>
</dbReference>
<proteinExistence type="predicted"/>
<keyword evidence="2" id="KW-1185">Reference proteome</keyword>
<accession>A0AAN9LJ45</accession>
<gene>
    <name evidence="1" type="ORF">VNO80_26777</name>
</gene>
<dbReference type="AlphaFoldDB" id="A0AAN9LJ45"/>
<dbReference type="Proteomes" id="UP001374584">
    <property type="component" value="Unassembled WGS sequence"/>
</dbReference>